<dbReference type="PANTHER" id="PTHR30296">
    <property type="entry name" value="UNCHARACTERIZED PROTEIN YKGE"/>
    <property type="match status" value="1"/>
</dbReference>
<accession>A0A9D6V4L7</accession>
<dbReference type="EMBL" id="JACRDE010000369">
    <property type="protein sequence ID" value="MBI5250638.1"/>
    <property type="molecule type" value="Genomic_DNA"/>
</dbReference>
<evidence type="ECO:0000259" key="1">
    <source>
        <dbReference type="Pfam" id="PF02754"/>
    </source>
</evidence>
<name>A0A9D6V4L7_9BACT</name>
<reference evidence="2" key="1">
    <citation type="submission" date="2020-07" db="EMBL/GenBank/DDBJ databases">
        <title>Huge and variable diversity of episymbiotic CPR bacteria and DPANN archaea in groundwater ecosystems.</title>
        <authorList>
            <person name="He C.Y."/>
            <person name="Keren R."/>
            <person name="Whittaker M."/>
            <person name="Farag I.F."/>
            <person name="Doudna J."/>
            <person name="Cate J.H.D."/>
            <person name="Banfield J.F."/>
        </authorList>
    </citation>
    <scope>NUCLEOTIDE SEQUENCE</scope>
    <source>
        <strain evidence="2">NC_groundwater_1664_Pr3_B-0.1um_52_9</strain>
    </source>
</reference>
<dbReference type="GO" id="GO:0005829">
    <property type="term" value="C:cytosol"/>
    <property type="evidence" value="ECO:0007669"/>
    <property type="project" value="TreeGrafter"/>
</dbReference>
<evidence type="ECO:0000313" key="3">
    <source>
        <dbReference type="Proteomes" id="UP000807825"/>
    </source>
</evidence>
<evidence type="ECO:0000313" key="2">
    <source>
        <dbReference type="EMBL" id="MBI5250638.1"/>
    </source>
</evidence>
<dbReference type="PANTHER" id="PTHR30296:SF0">
    <property type="entry name" value="LACTATE UTILIZATION PROTEIN A"/>
    <property type="match status" value="1"/>
</dbReference>
<feature type="domain" description="Cysteine-rich" evidence="1">
    <location>
        <begin position="8"/>
        <end position="84"/>
    </location>
</feature>
<dbReference type="InterPro" id="IPR004017">
    <property type="entry name" value="Cys_rich_dom"/>
</dbReference>
<dbReference type="Pfam" id="PF02754">
    <property type="entry name" value="CCG"/>
    <property type="match status" value="2"/>
</dbReference>
<proteinExistence type="predicted"/>
<dbReference type="AlphaFoldDB" id="A0A9D6V4L7"/>
<sequence>MRVKLLGTCLVDTFFPDAGEAVVKLLRYFGVDVVYPKDQTCCGKPPNSAGYVDEARHAARHFISVFQGDEPIVIPSGSCASMVKIHYPELFENDPVMKEKAENTARRAYELTQFLVHVLKAHESGLRAQGRITYHASCQLTRELGVREEPLLLLGSLQGSEFVHLAHADRCCGFGGTFMGKLPEVSMAIADEKAETIIRTKADTVTGCDLGCLMNIKDALKRAGSEVQVKHIAEVIAEGL</sequence>
<protein>
    <submittedName>
        <fullName evidence="2">(Fe-S)-binding protein</fullName>
    </submittedName>
</protein>
<gene>
    <name evidence="2" type="ORF">HY912_14200</name>
</gene>
<dbReference type="GO" id="GO:0016491">
    <property type="term" value="F:oxidoreductase activity"/>
    <property type="evidence" value="ECO:0007669"/>
    <property type="project" value="UniProtKB-ARBA"/>
</dbReference>
<dbReference type="Proteomes" id="UP000807825">
    <property type="component" value="Unassembled WGS sequence"/>
</dbReference>
<comment type="caution">
    <text evidence="2">The sequence shown here is derived from an EMBL/GenBank/DDBJ whole genome shotgun (WGS) entry which is preliminary data.</text>
</comment>
<organism evidence="2 3">
    <name type="scientific">Desulfomonile tiedjei</name>
    <dbReference type="NCBI Taxonomy" id="2358"/>
    <lineage>
        <taxon>Bacteria</taxon>
        <taxon>Pseudomonadati</taxon>
        <taxon>Thermodesulfobacteriota</taxon>
        <taxon>Desulfomonilia</taxon>
        <taxon>Desulfomonilales</taxon>
        <taxon>Desulfomonilaceae</taxon>
        <taxon>Desulfomonile</taxon>
    </lineage>
</organism>
<feature type="domain" description="Cysteine-rich" evidence="1">
    <location>
        <begin position="132"/>
        <end position="217"/>
    </location>
</feature>